<name>A0A177AZT4_9BILA</name>
<evidence type="ECO:0000259" key="4">
    <source>
        <dbReference type="PROSITE" id="PS50106"/>
    </source>
</evidence>
<keyword evidence="6" id="KW-1185">Reference proteome</keyword>
<evidence type="ECO:0000313" key="6">
    <source>
        <dbReference type="Proteomes" id="UP000078046"/>
    </source>
</evidence>
<dbReference type="Proteomes" id="UP000078046">
    <property type="component" value="Unassembled WGS sequence"/>
</dbReference>
<dbReference type="GO" id="GO:0005198">
    <property type="term" value="F:structural molecule activity"/>
    <property type="evidence" value="ECO:0007669"/>
    <property type="project" value="InterPro"/>
</dbReference>
<sequence length="425" mass="49411">MSIEIVLNNDCYSGFLWDTKFHDNMVELSVSLVSINNRQSNSLDIESCNTEDVRLVTLDKKDSTQNDIGISIKGGIEIGFPIIVSQIFPDSLASKCKHLHVGDVIMSVNGLSLKDKTHSEAVKILKSFKVLLMEVKSINYYMKKNSLKKIYTHKMLIYINFCFLDQSNGNYEYEIYTPLIFLKDKLSDRDICFRNCNARLKFQSSKMAIFFIKSVYDIILQFMSKNLQHLFQIDENTQYNWKCGFIKCTNYNYNVNCKLFLFLILTSEKIFIYDCITGVSDLNDQVPLHVIHLMECRIVTSSNSNLQSFKLRWFNESCQNNLIGNIQFIFIFLEEKNCWKQSIEENQMIMCKLTTFVNFECNHDKNPAMIQVGKDTLVILCNNNSTHVYKVIKEYLLDECRSIKCQDDYLKITTKSNEITVILSN</sequence>
<dbReference type="InterPro" id="IPR036034">
    <property type="entry name" value="PDZ_sf"/>
</dbReference>
<dbReference type="SMART" id="SM00228">
    <property type="entry name" value="PDZ"/>
    <property type="match status" value="1"/>
</dbReference>
<dbReference type="GO" id="GO:0016010">
    <property type="term" value="C:dystrophin-associated glycoprotein complex"/>
    <property type="evidence" value="ECO:0007669"/>
    <property type="project" value="TreeGrafter"/>
</dbReference>
<evidence type="ECO:0000256" key="1">
    <source>
        <dbReference type="ARBA" id="ARBA00004245"/>
    </source>
</evidence>
<dbReference type="Gene3D" id="2.30.42.10">
    <property type="match status" value="1"/>
</dbReference>
<dbReference type="GO" id="GO:0045202">
    <property type="term" value="C:synapse"/>
    <property type="evidence" value="ECO:0007669"/>
    <property type="project" value="TreeGrafter"/>
</dbReference>
<gene>
    <name evidence="5" type="ORF">A3Q56_04776</name>
</gene>
<evidence type="ECO:0000256" key="2">
    <source>
        <dbReference type="ARBA" id="ARBA00010798"/>
    </source>
</evidence>
<dbReference type="EMBL" id="LWCA01000645">
    <property type="protein sequence ID" value="OAF67496.1"/>
    <property type="molecule type" value="Genomic_DNA"/>
</dbReference>
<evidence type="ECO:0000313" key="5">
    <source>
        <dbReference type="EMBL" id="OAF67496.1"/>
    </source>
</evidence>
<reference evidence="5 6" key="1">
    <citation type="submission" date="2016-04" db="EMBL/GenBank/DDBJ databases">
        <title>The genome of Intoshia linei affirms orthonectids as highly simplified spiralians.</title>
        <authorList>
            <person name="Mikhailov K.V."/>
            <person name="Slusarev G.S."/>
            <person name="Nikitin M.A."/>
            <person name="Logacheva M.D."/>
            <person name="Penin A."/>
            <person name="Aleoshin V."/>
            <person name="Panchin Y.V."/>
        </authorList>
    </citation>
    <scope>NUCLEOTIDE SEQUENCE [LARGE SCALE GENOMIC DNA]</scope>
    <source>
        <strain evidence="5">Intl2013</strain>
        <tissue evidence="5">Whole animal</tissue>
    </source>
</reference>
<dbReference type="PANTHER" id="PTHR10554:SF8">
    <property type="entry name" value="BETA-2-SYNTROPHIN"/>
    <property type="match status" value="1"/>
</dbReference>
<dbReference type="PROSITE" id="PS50106">
    <property type="entry name" value="PDZ"/>
    <property type="match status" value="1"/>
</dbReference>
<dbReference type="InterPro" id="IPR001478">
    <property type="entry name" value="PDZ"/>
</dbReference>
<dbReference type="GO" id="GO:0005856">
    <property type="term" value="C:cytoskeleton"/>
    <property type="evidence" value="ECO:0007669"/>
    <property type="project" value="UniProtKB-SubCell"/>
</dbReference>
<dbReference type="OrthoDB" id="10063653at2759"/>
<comment type="caution">
    <text evidence="5">The sequence shown here is derived from an EMBL/GenBank/DDBJ whole genome shotgun (WGS) entry which is preliminary data.</text>
</comment>
<organism evidence="5 6">
    <name type="scientific">Intoshia linei</name>
    <dbReference type="NCBI Taxonomy" id="1819745"/>
    <lineage>
        <taxon>Eukaryota</taxon>
        <taxon>Metazoa</taxon>
        <taxon>Spiralia</taxon>
        <taxon>Lophotrochozoa</taxon>
        <taxon>Mesozoa</taxon>
        <taxon>Orthonectida</taxon>
        <taxon>Rhopaluridae</taxon>
        <taxon>Intoshia</taxon>
    </lineage>
</organism>
<dbReference type="SUPFAM" id="SSF50156">
    <property type="entry name" value="PDZ domain-like"/>
    <property type="match status" value="1"/>
</dbReference>
<evidence type="ECO:0000256" key="3">
    <source>
        <dbReference type="ARBA" id="ARBA00023212"/>
    </source>
</evidence>
<comment type="subcellular location">
    <subcellularLocation>
        <location evidence="1">Cytoplasm</location>
        <location evidence="1">Cytoskeleton</location>
    </subcellularLocation>
</comment>
<keyword evidence="3" id="KW-0206">Cytoskeleton</keyword>
<dbReference type="InterPro" id="IPR015482">
    <property type="entry name" value="Syntrophin"/>
</dbReference>
<dbReference type="Pfam" id="PF00595">
    <property type="entry name" value="PDZ"/>
    <property type="match status" value="1"/>
</dbReference>
<feature type="domain" description="PDZ" evidence="4">
    <location>
        <begin position="55"/>
        <end position="127"/>
    </location>
</feature>
<comment type="similarity">
    <text evidence="2">Belongs to the syntrophin family.</text>
</comment>
<proteinExistence type="inferred from homology"/>
<keyword evidence="3" id="KW-0963">Cytoplasm</keyword>
<accession>A0A177AZT4</accession>
<dbReference type="AlphaFoldDB" id="A0A177AZT4"/>
<protein>
    <recommendedName>
        <fullName evidence="4">PDZ domain-containing protein</fullName>
    </recommendedName>
</protein>
<dbReference type="PANTHER" id="PTHR10554">
    <property type="entry name" value="SYNTROPHIN"/>
    <property type="match status" value="1"/>
</dbReference>